<feature type="compositionally biased region" description="Polar residues" evidence="1">
    <location>
        <begin position="358"/>
        <end position="375"/>
    </location>
</feature>
<evidence type="ECO:0000313" key="2">
    <source>
        <dbReference type="EMBL" id="KAF2452867.1"/>
    </source>
</evidence>
<feature type="compositionally biased region" description="Polar residues" evidence="1">
    <location>
        <begin position="555"/>
        <end position="592"/>
    </location>
</feature>
<reference evidence="2" key="1">
    <citation type="journal article" date="2020" name="Stud. Mycol.">
        <title>101 Dothideomycetes genomes: a test case for predicting lifestyles and emergence of pathogens.</title>
        <authorList>
            <person name="Haridas S."/>
            <person name="Albert R."/>
            <person name="Binder M."/>
            <person name="Bloem J."/>
            <person name="Labutti K."/>
            <person name="Salamov A."/>
            <person name="Andreopoulos B."/>
            <person name="Baker S."/>
            <person name="Barry K."/>
            <person name="Bills G."/>
            <person name="Bluhm B."/>
            <person name="Cannon C."/>
            <person name="Castanera R."/>
            <person name="Culley D."/>
            <person name="Daum C."/>
            <person name="Ezra D."/>
            <person name="Gonzalez J."/>
            <person name="Henrissat B."/>
            <person name="Kuo A."/>
            <person name="Liang C."/>
            <person name="Lipzen A."/>
            <person name="Lutzoni F."/>
            <person name="Magnuson J."/>
            <person name="Mondo S."/>
            <person name="Nolan M."/>
            <person name="Ohm R."/>
            <person name="Pangilinan J."/>
            <person name="Park H.-J."/>
            <person name="Ramirez L."/>
            <person name="Alfaro M."/>
            <person name="Sun H."/>
            <person name="Tritt A."/>
            <person name="Yoshinaga Y."/>
            <person name="Zwiers L.-H."/>
            <person name="Turgeon B."/>
            <person name="Goodwin S."/>
            <person name="Spatafora J."/>
            <person name="Crous P."/>
            <person name="Grigoriev I."/>
        </authorList>
    </citation>
    <scope>NUCLEOTIDE SEQUENCE</scope>
    <source>
        <strain evidence="2">ATCC 16933</strain>
    </source>
</reference>
<feature type="compositionally biased region" description="Acidic residues" evidence="1">
    <location>
        <begin position="75"/>
        <end position="87"/>
    </location>
</feature>
<dbReference type="AlphaFoldDB" id="A0A6A6NN24"/>
<keyword evidence="3" id="KW-1185">Reference proteome</keyword>
<feature type="compositionally biased region" description="Acidic residues" evidence="1">
    <location>
        <begin position="671"/>
        <end position="681"/>
    </location>
</feature>
<proteinExistence type="predicted"/>
<feature type="compositionally biased region" description="Basic and acidic residues" evidence="1">
    <location>
        <begin position="426"/>
        <end position="440"/>
    </location>
</feature>
<feature type="compositionally biased region" description="Basic residues" evidence="1">
    <location>
        <begin position="647"/>
        <end position="658"/>
    </location>
</feature>
<evidence type="ECO:0000256" key="1">
    <source>
        <dbReference type="SAM" id="MobiDB-lite"/>
    </source>
</evidence>
<sequence>MVSGRPRGRLKRPNPDVLFEARPVMHQRYFPERRRVVRRPIRAGDAMRRRDLAQAQKTLTQMADFGGGTLMVEGGNDEADTDEEEMGEQAGQADKEQEVMHVDMPEERSEKGAEGAEELRLEPDRLADESGREDRMHQLRKRRRRVADEEHGRNVVGTPASAPITKKRKLLGRARDQATLTQRWRQVQGYPEERAEGSEDEDFQPTRTTVRKARRRQLAKERGQTTLTQMPDLLLRGRISDSEESEVTANEDDRNDRLAYDHVGAMDEGENPEPNGDARDDQLLIKSDPDRPSPGSLMRMMPPVQPLATAASTPTRRTLVPSSQTPEGSLHATPSTRRTFRRSPLRDRSFNEDLVPDTPSQRTSKYLRANRTQQKTRARAENEPQSQSIPCINFEKAPARREVNKRQIPNSQDEDEEKLAGSPRSHSRERPKWTIKREVPDSEDEESSDDTDGRLDFQDDHEYAKSGTPQYPILRNEPEQAREYAETHGSAPNGTYDLDHTDATLDEELPSDPPSLIRGYNNGIQDSDGVDEPADIIAGSVHSSPSHPAAIAQFVSKQNSSRDLQQNTNASRTSQPSSMHHSIPQSQISTVVPSDYSPYDQRTQQRQSDGNVHTISSNVRSPKLVEQEPAIYSLLSQKSHDFSSPHQKVKSGHMRNKSRKENESWAVADSDGSDDGEMEEEVTASMLLPDSIYDSIPLPPSWWRR</sequence>
<evidence type="ECO:0000313" key="3">
    <source>
        <dbReference type="Proteomes" id="UP000799766"/>
    </source>
</evidence>
<feature type="compositionally biased region" description="Polar residues" evidence="1">
    <location>
        <begin position="600"/>
        <end position="620"/>
    </location>
</feature>
<feature type="compositionally biased region" description="Acidic residues" evidence="1">
    <location>
        <begin position="441"/>
        <end position="450"/>
    </location>
</feature>
<name>A0A6A6NN24_9PEZI</name>
<dbReference type="EMBL" id="MU001702">
    <property type="protein sequence ID" value="KAF2452867.1"/>
    <property type="molecule type" value="Genomic_DNA"/>
</dbReference>
<feature type="region of interest" description="Disordered" evidence="1">
    <location>
        <begin position="63"/>
        <end position="681"/>
    </location>
</feature>
<feature type="compositionally biased region" description="Polar residues" evidence="1">
    <location>
        <begin position="310"/>
        <end position="327"/>
    </location>
</feature>
<dbReference type="Proteomes" id="UP000799766">
    <property type="component" value="Unassembled WGS sequence"/>
</dbReference>
<feature type="compositionally biased region" description="Basic and acidic residues" evidence="1">
    <location>
        <begin position="476"/>
        <end position="486"/>
    </location>
</feature>
<feature type="compositionally biased region" description="Basic and acidic residues" evidence="1">
    <location>
        <begin position="451"/>
        <end position="464"/>
    </location>
</feature>
<feature type="compositionally biased region" description="Basic and acidic residues" evidence="1">
    <location>
        <begin position="93"/>
        <end position="137"/>
    </location>
</feature>
<gene>
    <name evidence="2" type="ORF">BDY21DRAFT_149909</name>
</gene>
<organism evidence="2 3">
    <name type="scientific">Lineolata rhizophorae</name>
    <dbReference type="NCBI Taxonomy" id="578093"/>
    <lineage>
        <taxon>Eukaryota</taxon>
        <taxon>Fungi</taxon>
        <taxon>Dikarya</taxon>
        <taxon>Ascomycota</taxon>
        <taxon>Pezizomycotina</taxon>
        <taxon>Dothideomycetes</taxon>
        <taxon>Dothideomycetes incertae sedis</taxon>
        <taxon>Lineolatales</taxon>
        <taxon>Lineolataceae</taxon>
        <taxon>Lineolata</taxon>
    </lineage>
</organism>
<feature type="compositionally biased region" description="Basic and acidic residues" evidence="1">
    <location>
        <begin position="276"/>
        <end position="291"/>
    </location>
</feature>
<accession>A0A6A6NN24</accession>
<protein>
    <submittedName>
        <fullName evidence="2">Uncharacterized protein</fullName>
    </submittedName>
</protein>
<feature type="compositionally biased region" description="Basic and acidic residues" evidence="1">
    <location>
        <begin position="251"/>
        <end position="260"/>
    </location>
</feature>